<reference evidence="2 3" key="1">
    <citation type="submission" date="2016-10" db="EMBL/GenBank/DDBJ databases">
        <authorList>
            <person name="de Groot N.N."/>
        </authorList>
    </citation>
    <scope>NUCLEOTIDE SEQUENCE [LARGE SCALE GENOMIC DNA]</scope>
    <source>
        <strain evidence="2 3">DSM 22012</strain>
    </source>
</reference>
<dbReference type="SMART" id="SM00953">
    <property type="entry name" value="RES"/>
    <property type="match status" value="1"/>
</dbReference>
<organism evidence="2 3">
    <name type="scientific">Marinobacterium lutimaris</name>
    <dbReference type="NCBI Taxonomy" id="568106"/>
    <lineage>
        <taxon>Bacteria</taxon>
        <taxon>Pseudomonadati</taxon>
        <taxon>Pseudomonadota</taxon>
        <taxon>Gammaproteobacteria</taxon>
        <taxon>Oceanospirillales</taxon>
        <taxon>Oceanospirillaceae</taxon>
        <taxon>Marinobacterium</taxon>
    </lineage>
</organism>
<accession>A0A1H6DUF5</accession>
<keyword evidence="3" id="KW-1185">Reference proteome</keyword>
<evidence type="ECO:0000259" key="1">
    <source>
        <dbReference type="SMART" id="SM00953"/>
    </source>
</evidence>
<dbReference type="OrthoDB" id="9795903at2"/>
<feature type="domain" description="RES" evidence="1">
    <location>
        <begin position="77"/>
        <end position="203"/>
    </location>
</feature>
<dbReference type="RefSeq" id="WP_104005864.1">
    <property type="nucleotide sequence ID" value="NZ_FNVQ01000009.1"/>
</dbReference>
<protein>
    <submittedName>
        <fullName evidence="2">RES domain-containing protein</fullName>
    </submittedName>
</protein>
<evidence type="ECO:0000313" key="3">
    <source>
        <dbReference type="Proteomes" id="UP000236745"/>
    </source>
</evidence>
<evidence type="ECO:0000313" key="2">
    <source>
        <dbReference type="EMBL" id="SEG88326.1"/>
    </source>
</evidence>
<gene>
    <name evidence="2" type="ORF">SAMN05444390_10962</name>
</gene>
<dbReference type="Pfam" id="PF08808">
    <property type="entry name" value="RES"/>
    <property type="match status" value="1"/>
</dbReference>
<name>A0A1H6DUF5_9GAMM</name>
<proteinExistence type="predicted"/>
<dbReference type="InterPro" id="IPR014914">
    <property type="entry name" value="RES_dom"/>
</dbReference>
<dbReference type="Proteomes" id="UP000236745">
    <property type="component" value="Unassembled WGS sequence"/>
</dbReference>
<sequence>MAELTSFDGQKCYRLIPSKFPPIALFEDVADAEDFESLYAVQELTNPRLREEVGDLSLVPENERIFGVPGAGYIMAAFTHINPDGSRFSNGDYGIYYGAASLNDAIEETKYHRAKFMSYTNEPAQEIDMRCLVARFTADLTDIRSPKYLGTPLYDPIDYSHGQKLGMECKCNKIDGIAYASVRGEGDCFALLKPNLFSDCKQASHFGYIWDSETITTVYKKELNFKGP</sequence>
<dbReference type="AlphaFoldDB" id="A0A1H6DUF5"/>
<dbReference type="EMBL" id="FNVQ01000009">
    <property type="protein sequence ID" value="SEG88326.1"/>
    <property type="molecule type" value="Genomic_DNA"/>
</dbReference>